<dbReference type="EMBL" id="CP034563">
    <property type="protein sequence ID" value="AZQ64956.1"/>
    <property type="molecule type" value="Genomic_DNA"/>
</dbReference>
<dbReference type="SMART" id="SM01321">
    <property type="entry name" value="Y1_Tnp"/>
    <property type="match status" value="1"/>
</dbReference>
<dbReference type="InterPro" id="IPR002686">
    <property type="entry name" value="Transposase_17"/>
</dbReference>
<dbReference type="GO" id="GO:0006313">
    <property type="term" value="P:DNA transposition"/>
    <property type="evidence" value="ECO:0007669"/>
    <property type="project" value="InterPro"/>
</dbReference>
<proteinExistence type="predicted"/>
<dbReference type="PANTHER" id="PTHR36966:SF1">
    <property type="entry name" value="REP-ASSOCIATED TYROSINE TRANSPOSASE"/>
    <property type="match status" value="1"/>
</dbReference>
<dbReference type="AlphaFoldDB" id="A0A3Q9FUW1"/>
<sequence>MKSRQSYRLTGWDYRRESDYFITICAKDFKCIFGTIENQKMTYSPLGILAEIFWYQIPIFNSNIKLGSYVIMPNHIHGILHCTENNSEVDDLVNYPQAVSHNSKISPKKSSISTIIRTYKSSVTKHSRRLGYDFEWQPRFYDHIIRDNKNYERIELYIEQNIITWSNDRFYPK</sequence>
<dbReference type="KEGG" id="fll:EI427_22290"/>
<organism evidence="2 3">
    <name type="scientific">Flammeovirga pectinis</name>
    <dbReference type="NCBI Taxonomy" id="2494373"/>
    <lineage>
        <taxon>Bacteria</taxon>
        <taxon>Pseudomonadati</taxon>
        <taxon>Bacteroidota</taxon>
        <taxon>Cytophagia</taxon>
        <taxon>Cytophagales</taxon>
        <taxon>Flammeovirgaceae</taxon>
        <taxon>Flammeovirga</taxon>
    </lineage>
</organism>
<dbReference type="GO" id="GO:0043565">
    <property type="term" value="F:sequence-specific DNA binding"/>
    <property type="evidence" value="ECO:0007669"/>
    <property type="project" value="TreeGrafter"/>
</dbReference>
<dbReference type="SUPFAM" id="SSF143422">
    <property type="entry name" value="Transposase IS200-like"/>
    <property type="match status" value="1"/>
</dbReference>
<name>A0A3Q9FUW1_9BACT</name>
<protein>
    <submittedName>
        <fullName evidence="2">Transposase</fullName>
    </submittedName>
</protein>
<gene>
    <name evidence="2" type="ORF">EI427_22290</name>
</gene>
<keyword evidence="3" id="KW-1185">Reference proteome</keyword>
<dbReference type="RefSeq" id="WP_126619191.1">
    <property type="nucleotide sequence ID" value="NZ_CP034563.1"/>
</dbReference>
<dbReference type="GO" id="GO:0004803">
    <property type="term" value="F:transposase activity"/>
    <property type="evidence" value="ECO:0007669"/>
    <property type="project" value="InterPro"/>
</dbReference>
<evidence type="ECO:0000259" key="1">
    <source>
        <dbReference type="SMART" id="SM01321"/>
    </source>
</evidence>
<feature type="domain" description="Transposase IS200-like" evidence="1">
    <location>
        <begin position="17"/>
        <end position="161"/>
    </location>
</feature>
<evidence type="ECO:0000313" key="2">
    <source>
        <dbReference type="EMBL" id="AZQ64956.1"/>
    </source>
</evidence>
<dbReference type="OrthoDB" id="9794403at2"/>
<reference evidence="2 3" key="1">
    <citation type="submission" date="2018-12" db="EMBL/GenBank/DDBJ databases">
        <title>Flammeovirga pectinis sp. nov., isolated from the gut of the Korean scallop, Patinopecten yessoensis.</title>
        <authorList>
            <person name="Bae J.-W."/>
            <person name="Jeong Y.-S."/>
            <person name="Kang W."/>
        </authorList>
    </citation>
    <scope>NUCLEOTIDE SEQUENCE [LARGE SCALE GENOMIC DNA]</scope>
    <source>
        <strain evidence="2 3">L12M1</strain>
    </source>
</reference>
<dbReference type="Proteomes" id="UP000267268">
    <property type="component" value="Chromosome 2"/>
</dbReference>
<dbReference type="InterPro" id="IPR052715">
    <property type="entry name" value="RAYT_transposase"/>
</dbReference>
<dbReference type="InterPro" id="IPR036515">
    <property type="entry name" value="Transposase_17_sf"/>
</dbReference>
<dbReference type="PANTHER" id="PTHR36966">
    <property type="entry name" value="REP-ASSOCIATED TYROSINE TRANSPOSASE"/>
    <property type="match status" value="1"/>
</dbReference>
<dbReference type="Gene3D" id="3.30.70.1290">
    <property type="entry name" value="Transposase IS200-like"/>
    <property type="match status" value="1"/>
</dbReference>
<evidence type="ECO:0000313" key="3">
    <source>
        <dbReference type="Proteomes" id="UP000267268"/>
    </source>
</evidence>
<accession>A0A3Q9FUW1</accession>